<comment type="caution">
    <text evidence="8">The sequence shown here is derived from an EMBL/GenBank/DDBJ whole genome shotgun (WGS) entry which is preliminary data.</text>
</comment>
<evidence type="ECO:0000313" key="9">
    <source>
        <dbReference type="Proteomes" id="UP000019140"/>
    </source>
</evidence>
<evidence type="ECO:0000313" key="8">
    <source>
        <dbReference type="EMBL" id="ETX05342.1"/>
    </source>
</evidence>
<evidence type="ECO:0000256" key="4">
    <source>
        <dbReference type="ARBA" id="ARBA00022840"/>
    </source>
</evidence>
<dbReference type="FunFam" id="3.30.300.30:FF:000007">
    <property type="entry name" value="4-coumarate--CoA ligase 2"/>
    <property type="match status" value="1"/>
</dbReference>
<dbReference type="InterPro" id="IPR042099">
    <property type="entry name" value="ANL_N_sf"/>
</dbReference>
<dbReference type="InterPro" id="IPR000873">
    <property type="entry name" value="AMP-dep_synth/lig_dom"/>
</dbReference>
<dbReference type="AlphaFoldDB" id="W4M6V0"/>
<dbReference type="Pfam" id="PF00501">
    <property type="entry name" value="AMP-binding"/>
    <property type="match status" value="1"/>
</dbReference>
<name>W4M6V0_9BACT</name>
<dbReference type="Gene3D" id="3.30.300.30">
    <property type="match status" value="1"/>
</dbReference>
<evidence type="ECO:0000259" key="6">
    <source>
        <dbReference type="Pfam" id="PF00501"/>
    </source>
</evidence>
<reference evidence="8 9" key="1">
    <citation type="journal article" date="2014" name="Nature">
        <title>An environmental bacterial taxon with a large and distinct metabolic repertoire.</title>
        <authorList>
            <person name="Wilson M.C."/>
            <person name="Mori T."/>
            <person name="Ruckert C."/>
            <person name="Uria A.R."/>
            <person name="Helf M.J."/>
            <person name="Takada K."/>
            <person name="Gernert C."/>
            <person name="Steffens U.A."/>
            <person name="Heycke N."/>
            <person name="Schmitt S."/>
            <person name="Rinke C."/>
            <person name="Helfrich E.J."/>
            <person name="Brachmann A.O."/>
            <person name="Gurgui C."/>
            <person name="Wakimoto T."/>
            <person name="Kracht M."/>
            <person name="Crusemann M."/>
            <person name="Hentschel U."/>
            <person name="Abe I."/>
            <person name="Matsunaga S."/>
            <person name="Kalinowski J."/>
            <person name="Takeyama H."/>
            <person name="Piel J."/>
        </authorList>
    </citation>
    <scope>NUCLEOTIDE SEQUENCE [LARGE SCALE GENOMIC DNA]</scope>
    <source>
        <strain evidence="9">TSY2</strain>
    </source>
</reference>
<dbReference type="FunFam" id="3.40.50.12780:FF:000003">
    <property type="entry name" value="Long-chain-fatty-acid--CoA ligase FadD"/>
    <property type="match status" value="1"/>
</dbReference>
<dbReference type="HOGENOM" id="CLU_000022_59_0_7"/>
<evidence type="ECO:0000256" key="3">
    <source>
        <dbReference type="ARBA" id="ARBA00022741"/>
    </source>
</evidence>
<keyword evidence="9" id="KW-1185">Reference proteome</keyword>
<dbReference type="PATRIC" id="fig|1429439.4.peg.3997"/>
<dbReference type="GO" id="GO:0016405">
    <property type="term" value="F:CoA-ligase activity"/>
    <property type="evidence" value="ECO:0007669"/>
    <property type="project" value="TreeGrafter"/>
</dbReference>
<organism evidence="8 9">
    <name type="scientific">Candidatus Entotheonella gemina</name>
    <dbReference type="NCBI Taxonomy" id="1429439"/>
    <lineage>
        <taxon>Bacteria</taxon>
        <taxon>Pseudomonadati</taxon>
        <taxon>Nitrospinota/Tectimicrobiota group</taxon>
        <taxon>Candidatus Tectimicrobiota</taxon>
        <taxon>Candidatus Entotheonellia</taxon>
        <taxon>Candidatus Entotheonellales</taxon>
        <taxon>Candidatus Entotheonellaceae</taxon>
        <taxon>Candidatus Entotheonella</taxon>
    </lineage>
</organism>
<keyword evidence="2" id="KW-0436">Ligase</keyword>
<dbReference type="InterPro" id="IPR020845">
    <property type="entry name" value="AMP-binding_CS"/>
</dbReference>
<evidence type="ECO:0008006" key="10">
    <source>
        <dbReference type="Google" id="ProtNLM"/>
    </source>
</evidence>
<dbReference type="Pfam" id="PF13193">
    <property type="entry name" value="AMP-binding_C"/>
    <property type="match status" value="1"/>
</dbReference>
<comment type="similarity">
    <text evidence="1">Belongs to the ATP-dependent AMP-binding enzyme family.</text>
</comment>
<dbReference type="PROSITE" id="PS00455">
    <property type="entry name" value="AMP_BINDING"/>
    <property type="match status" value="1"/>
</dbReference>
<feature type="compositionally biased region" description="Basic and acidic residues" evidence="5">
    <location>
        <begin position="688"/>
        <end position="697"/>
    </location>
</feature>
<feature type="compositionally biased region" description="Low complexity" evidence="5">
    <location>
        <begin position="542"/>
        <end position="551"/>
    </location>
</feature>
<dbReference type="InterPro" id="IPR045851">
    <property type="entry name" value="AMP-bd_C_sf"/>
</dbReference>
<evidence type="ECO:0000256" key="1">
    <source>
        <dbReference type="ARBA" id="ARBA00006432"/>
    </source>
</evidence>
<sequence>MELSDSGLGAFFRAAIDIPEIPFGEMLWESAQRFPEKIAVIYQGQKVSFRELDGLVNSLANALSKLGVKKGDRVALFMTNRPEYIISVYATARIGAVFTPMNPTYKEEEVAHQLQDSDASVLVVQESLYPRVKSIRQRVNKSLKHVVVIGQQAEEGDSLFLELIRQSSPKHPPQVQISWTEDLVALPYSSGTTGLPKGVMLTHQNLVANAIQFISSSRITEQDSMLICLPFYHIYGVMLVNGAIYSGATQVIMEAFDLELSLSLAQQYKVSLYYAVPPILLVLANYPNLRAYDLSQLRYIMVGAAPMAPEVAQRLQEKTNVRIVQGYGLTEASPVTHLNPVDQGQIKLDSVGLSVANQEQKVVDPETGERELETGELGELIVKGPHVMQGYWKAPEETARTVRDGWLYTGDIARIDADGYVYIVDRKKEMIKYKGFSVAPAEVEAVLFQHEAVADCAVIGKPDAESGEIPKALVLLNAGVQIEPEALMDFVGGRLAGYKRVREVEFVSNIPKTASGKVLRRVLIEAEREKAEAQAAAEAAAAVPETVETATSDAVPVETEGAGETPVDAARLDEAADAMVTDTLDTASVLESVAASEEMDAALEPLPDEAVAVGSESESLMVTESLSDEASAPEVEAEAEVSAAPSEDETVPPAVEAPAVETHVVQEETPVSMSDDVGASAGAEEMGEDHTSDDGSETRATALSPEPADVPPEAAPSEPAAS</sequence>
<feature type="region of interest" description="Disordered" evidence="5">
    <location>
        <begin position="542"/>
        <end position="565"/>
    </location>
</feature>
<gene>
    <name evidence="8" type="ORF">ETSY2_23495</name>
</gene>
<evidence type="ECO:0000259" key="7">
    <source>
        <dbReference type="Pfam" id="PF13193"/>
    </source>
</evidence>
<evidence type="ECO:0000256" key="2">
    <source>
        <dbReference type="ARBA" id="ARBA00022598"/>
    </source>
</evidence>
<dbReference type="GO" id="GO:0005524">
    <property type="term" value="F:ATP binding"/>
    <property type="evidence" value="ECO:0007669"/>
    <property type="project" value="UniProtKB-KW"/>
</dbReference>
<dbReference type="SUPFAM" id="SSF56801">
    <property type="entry name" value="Acetyl-CoA synthetase-like"/>
    <property type="match status" value="1"/>
</dbReference>
<accession>W4M6V0</accession>
<dbReference type="InterPro" id="IPR025110">
    <property type="entry name" value="AMP-bd_C"/>
</dbReference>
<feature type="region of interest" description="Disordered" evidence="5">
    <location>
        <begin position="613"/>
        <end position="722"/>
    </location>
</feature>
<keyword evidence="4" id="KW-0067">ATP-binding</keyword>
<feature type="domain" description="AMP-dependent synthetase/ligase" evidence="6">
    <location>
        <begin position="28"/>
        <end position="392"/>
    </location>
</feature>
<feature type="domain" description="AMP-binding enzyme C-terminal" evidence="7">
    <location>
        <begin position="442"/>
        <end position="517"/>
    </location>
</feature>
<feature type="compositionally biased region" description="Low complexity" evidence="5">
    <location>
        <begin position="628"/>
        <end position="645"/>
    </location>
</feature>
<dbReference type="PANTHER" id="PTHR24096:SF149">
    <property type="entry name" value="AMP-BINDING DOMAIN-CONTAINING PROTEIN-RELATED"/>
    <property type="match status" value="1"/>
</dbReference>
<proteinExistence type="inferred from homology"/>
<keyword evidence="3" id="KW-0547">Nucleotide-binding</keyword>
<dbReference type="Gene3D" id="3.40.50.12780">
    <property type="entry name" value="N-terminal domain of ligase-like"/>
    <property type="match status" value="1"/>
</dbReference>
<dbReference type="PANTHER" id="PTHR24096">
    <property type="entry name" value="LONG-CHAIN-FATTY-ACID--COA LIGASE"/>
    <property type="match status" value="1"/>
</dbReference>
<dbReference type="EMBL" id="AZHX01000974">
    <property type="protein sequence ID" value="ETX05342.1"/>
    <property type="molecule type" value="Genomic_DNA"/>
</dbReference>
<feature type="compositionally biased region" description="Polar residues" evidence="5">
    <location>
        <begin position="616"/>
        <end position="625"/>
    </location>
</feature>
<dbReference type="Proteomes" id="UP000019140">
    <property type="component" value="Unassembled WGS sequence"/>
</dbReference>
<evidence type="ECO:0000256" key="5">
    <source>
        <dbReference type="SAM" id="MobiDB-lite"/>
    </source>
</evidence>
<protein>
    <recommendedName>
        <fullName evidence="10">AMP-dependent synthetase</fullName>
    </recommendedName>
</protein>
<dbReference type="NCBIfam" id="NF004837">
    <property type="entry name" value="PRK06187.1"/>
    <property type="match status" value="1"/>
</dbReference>